<comment type="similarity">
    <text evidence="7 10">Belongs to the fluoride channel Fluc/FEX (TC 1.A.43) family.</text>
</comment>
<dbReference type="InterPro" id="IPR003691">
    <property type="entry name" value="FluC"/>
</dbReference>
<reference evidence="11" key="1">
    <citation type="submission" date="2022-09" db="EMBL/GenBank/DDBJ databases">
        <title>Complete Genomes of Fervidibacillus albus and Fervidibacillus halotolerans isolated from tidal flat sediments.</title>
        <authorList>
            <person name="Kwon K.K."/>
            <person name="Yang S.-H."/>
            <person name="Park M.J."/>
            <person name="Oh H.-M."/>
        </authorList>
    </citation>
    <scope>NUCLEOTIDE SEQUENCE</scope>
    <source>
        <strain evidence="11">MEBiC13591</strain>
    </source>
</reference>
<evidence type="ECO:0000256" key="6">
    <source>
        <dbReference type="ARBA" id="ARBA00023303"/>
    </source>
</evidence>
<accession>A0A9E8RX91</accession>
<evidence type="ECO:0000313" key="11">
    <source>
        <dbReference type="EMBL" id="WAA11039.1"/>
    </source>
</evidence>
<evidence type="ECO:0000256" key="9">
    <source>
        <dbReference type="ARBA" id="ARBA00049940"/>
    </source>
</evidence>
<comment type="function">
    <text evidence="9 10">Fluoride-specific ion channel. Important for reducing fluoride concentration in the cell, thus reducing its toxicity.</text>
</comment>
<dbReference type="EMBL" id="CP106878">
    <property type="protein sequence ID" value="WAA11039.1"/>
    <property type="molecule type" value="Genomic_DNA"/>
</dbReference>
<feature type="transmembrane region" description="Helical" evidence="10">
    <location>
        <begin position="28"/>
        <end position="51"/>
    </location>
</feature>
<dbReference type="RefSeq" id="WP_275418856.1">
    <property type="nucleotide sequence ID" value="NZ_CP106878.1"/>
</dbReference>
<evidence type="ECO:0000256" key="5">
    <source>
        <dbReference type="ARBA" id="ARBA00023136"/>
    </source>
</evidence>
<dbReference type="PANTHER" id="PTHR28259">
    <property type="entry name" value="FLUORIDE EXPORT PROTEIN 1-RELATED"/>
    <property type="match status" value="1"/>
</dbReference>
<comment type="activity regulation">
    <text evidence="10">Na(+) is not transported, but it plays an essential structural role and its presence is essential for fluoride channel function.</text>
</comment>
<comment type="catalytic activity">
    <reaction evidence="8">
        <text>fluoride(in) = fluoride(out)</text>
        <dbReference type="Rhea" id="RHEA:76159"/>
        <dbReference type="ChEBI" id="CHEBI:17051"/>
    </reaction>
    <physiologicalReaction direction="left-to-right" evidence="8">
        <dbReference type="Rhea" id="RHEA:76160"/>
    </physiologicalReaction>
</comment>
<dbReference type="PANTHER" id="PTHR28259:SF1">
    <property type="entry name" value="FLUORIDE EXPORT PROTEIN 1-RELATED"/>
    <property type="match status" value="1"/>
</dbReference>
<evidence type="ECO:0000256" key="4">
    <source>
        <dbReference type="ARBA" id="ARBA00022989"/>
    </source>
</evidence>
<keyword evidence="10" id="KW-0406">Ion transport</keyword>
<dbReference type="GO" id="GO:0046872">
    <property type="term" value="F:metal ion binding"/>
    <property type="evidence" value="ECO:0007669"/>
    <property type="project" value="UniProtKB-KW"/>
</dbReference>
<evidence type="ECO:0000256" key="2">
    <source>
        <dbReference type="ARBA" id="ARBA00022475"/>
    </source>
</evidence>
<evidence type="ECO:0000313" key="12">
    <source>
        <dbReference type="Proteomes" id="UP001164718"/>
    </source>
</evidence>
<comment type="subcellular location">
    <subcellularLocation>
        <location evidence="1 10">Cell membrane</location>
        <topology evidence="1 10">Multi-pass membrane protein</topology>
    </subcellularLocation>
</comment>
<feature type="binding site" evidence="10">
    <location>
        <position position="70"/>
    </location>
    <ligand>
        <name>Na(+)</name>
        <dbReference type="ChEBI" id="CHEBI:29101"/>
        <note>structural</note>
    </ligand>
</feature>
<sequence length="121" mass="13498">MTVISIMVGGFFGAISRFYVSGRMNERFGLFFPVGTFFVNMIGSFLLGLLIGCHSVATTFYKLFGIGFLGSFTTYSTFMNELVQLHGREEKKEEGAYLIVSLLLGMIFALVGLWIGRLFFS</sequence>
<dbReference type="HAMAP" id="MF_00454">
    <property type="entry name" value="FluC"/>
    <property type="match status" value="1"/>
</dbReference>
<proteinExistence type="inferred from homology"/>
<dbReference type="Proteomes" id="UP001164718">
    <property type="component" value="Chromosome"/>
</dbReference>
<dbReference type="GO" id="GO:0140114">
    <property type="term" value="P:cellular detoxification of fluoride"/>
    <property type="evidence" value="ECO:0007669"/>
    <property type="project" value="UniProtKB-UniRule"/>
</dbReference>
<evidence type="ECO:0000256" key="3">
    <source>
        <dbReference type="ARBA" id="ARBA00022692"/>
    </source>
</evidence>
<keyword evidence="10" id="KW-0915">Sodium</keyword>
<organism evidence="11 12">
    <name type="scientific">Fervidibacillus albus</name>
    <dbReference type="NCBI Taxonomy" id="2980026"/>
    <lineage>
        <taxon>Bacteria</taxon>
        <taxon>Bacillati</taxon>
        <taxon>Bacillota</taxon>
        <taxon>Bacilli</taxon>
        <taxon>Bacillales</taxon>
        <taxon>Bacillaceae</taxon>
        <taxon>Fervidibacillus</taxon>
    </lineage>
</organism>
<protein>
    <recommendedName>
        <fullName evidence="10">Fluoride-specific ion channel FluC</fullName>
    </recommendedName>
</protein>
<keyword evidence="5 10" id="KW-0472">Membrane</keyword>
<feature type="transmembrane region" description="Helical" evidence="10">
    <location>
        <begin position="63"/>
        <end position="83"/>
    </location>
</feature>
<keyword evidence="10" id="KW-0479">Metal-binding</keyword>
<dbReference type="KEGG" id="faf:OE104_06965"/>
<evidence type="ECO:0000256" key="10">
    <source>
        <dbReference type="HAMAP-Rule" id="MF_00454"/>
    </source>
</evidence>
<keyword evidence="12" id="KW-1185">Reference proteome</keyword>
<keyword evidence="3 10" id="KW-0812">Transmembrane</keyword>
<keyword evidence="4 10" id="KW-1133">Transmembrane helix</keyword>
<evidence type="ECO:0000256" key="7">
    <source>
        <dbReference type="ARBA" id="ARBA00035120"/>
    </source>
</evidence>
<keyword evidence="10" id="KW-0813">Transport</keyword>
<feature type="transmembrane region" description="Helical" evidence="10">
    <location>
        <begin position="95"/>
        <end position="115"/>
    </location>
</feature>
<keyword evidence="2 10" id="KW-1003">Cell membrane</keyword>
<dbReference type="GO" id="GO:0005886">
    <property type="term" value="C:plasma membrane"/>
    <property type="evidence" value="ECO:0007669"/>
    <property type="project" value="UniProtKB-SubCell"/>
</dbReference>
<evidence type="ECO:0000256" key="8">
    <source>
        <dbReference type="ARBA" id="ARBA00035585"/>
    </source>
</evidence>
<dbReference type="AlphaFoldDB" id="A0A9E8RX91"/>
<dbReference type="Pfam" id="PF02537">
    <property type="entry name" value="CRCB"/>
    <property type="match status" value="1"/>
</dbReference>
<dbReference type="NCBIfam" id="TIGR00494">
    <property type="entry name" value="crcB"/>
    <property type="match status" value="1"/>
</dbReference>
<dbReference type="GO" id="GO:0062054">
    <property type="term" value="F:fluoride channel activity"/>
    <property type="evidence" value="ECO:0007669"/>
    <property type="project" value="UniProtKB-UniRule"/>
</dbReference>
<evidence type="ECO:0000256" key="1">
    <source>
        <dbReference type="ARBA" id="ARBA00004651"/>
    </source>
</evidence>
<keyword evidence="6 10" id="KW-0407">Ion channel</keyword>
<gene>
    <name evidence="10 11" type="primary">crcB</name>
    <name evidence="10" type="synonym">fluC</name>
    <name evidence="11" type="ORF">OE104_06965</name>
</gene>
<feature type="binding site" evidence="10">
    <location>
        <position position="73"/>
    </location>
    <ligand>
        <name>Na(+)</name>
        <dbReference type="ChEBI" id="CHEBI:29101"/>
        <note>structural</note>
    </ligand>
</feature>
<name>A0A9E8RX91_9BACI</name>